<keyword evidence="1" id="KW-0614">Plasmid</keyword>
<evidence type="ECO:0000313" key="1">
    <source>
        <dbReference type="EMBL" id="BAP25747.1"/>
    </source>
</evidence>
<proteinExistence type="predicted"/>
<accession>A0A077K2M4</accession>
<dbReference type="RefSeq" id="WP_032072487.1">
    <property type="nucleotide sequence ID" value="NC_025146.1"/>
</dbReference>
<geneLocation type="plasmid" evidence="1">
    <name>pCB111</name>
</geneLocation>
<organism evidence="1">
    <name type="scientific">Clostridium botulinum</name>
    <dbReference type="NCBI Taxonomy" id="1491"/>
    <lineage>
        <taxon>Bacteria</taxon>
        <taxon>Bacillati</taxon>
        <taxon>Bacillota</taxon>
        <taxon>Clostridia</taxon>
        <taxon>Eubacteriales</taxon>
        <taxon>Clostridiaceae</taxon>
        <taxon>Clostridium</taxon>
    </lineage>
</organism>
<dbReference type="EMBL" id="AB855771">
    <property type="protein sequence ID" value="BAP25747.1"/>
    <property type="molecule type" value="Genomic_DNA"/>
</dbReference>
<name>A0A077K2M4_CLOBO</name>
<sequence length="71" mass="7991">MSKSASRFSYEVVDGKVKGAFNVYQATNGKIYLLMGTGYTALAEQQIKDLGIDVYVLIDFDYELYKKAYTS</sequence>
<dbReference type="AlphaFoldDB" id="A0A077K2M4"/>
<reference evidence="1" key="1">
    <citation type="submission" date="2013-09" db="EMBL/GenBank/DDBJ databases">
        <title>Analysis of type B2 neurotoxin-encoding plasmid in Clostridium botulinum.</title>
        <authorList>
            <person name="Hosomi K."/>
            <person name="Sakaguchi Y."/>
            <person name="Gotoh K."/>
            <person name="Nakamura K."/>
            <person name="Kohda T."/>
            <person name="Mukamoto M."/>
            <person name="Iida T."/>
            <person name="Kozaki S."/>
        </authorList>
    </citation>
    <scope>NUCLEOTIDE SEQUENCE</scope>
    <source>
        <strain evidence="1">111</strain>
        <plasmid evidence="1">pCB111</plasmid>
    </source>
</reference>
<protein>
    <submittedName>
        <fullName evidence="1">Uncharacterized protein</fullName>
    </submittedName>
</protein>